<sequence length="294" mass="34315">MSIEYKMKIINYFFITVFLSSGYINAQQLQGNAKANPINKDTRKMSIVDTCNIRVLYALNADNIYIPETYVDLQRLEIGNKLSKYYSFFVFNNDSLCTEWKIKHPLAKSAPSYLGPMGKKMYNWSEYKYSEYFKDYKTNTLTEYARMPYGAEPDCKYSEDIPAIEWSIENDTTTVIGYLCQKATCYFRGRNYTAWFTTDIPISNGPWKFGGLPGLILKIYDNDKLYTFECIKIENGNFTIRKYDHIKDNKNVNRQKLLKLQKKLNENYLRIVGAVSLNGKKMPDPVSYEPLELE</sequence>
<dbReference type="KEGG" id="bcel:BcellWH2_02499"/>
<accession>A0A0P0GNN4</accession>
<dbReference type="InterPro" id="IPR005901">
    <property type="entry name" value="GLPGLI"/>
</dbReference>
<proteinExistence type="predicted"/>
<dbReference type="EMBL" id="QRVJ01000013">
    <property type="protein sequence ID" value="RGS35627.1"/>
    <property type="molecule type" value="Genomic_DNA"/>
</dbReference>
<organism evidence="1 3">
    <name type="scientific">Bacteroides cellulosilyticus</name>
    <dbReference type="NCBI Taxonomy" id="246787"/>
    <lineage>
        <taxon>Bacteria</taxon>
        <taxon>Pseudomonadati</taxon>
        <taxon>Bacteroidota</taxon>
        <taxon>Bacteroidia</taxon>
        <taxon>Bacteroidales</taxon>
        <taxon>Bacteroidaceae</taxon>
        <taxon>Bacteroides</taxon>
    </lineage>
</organism>
<dbReference type="Proteomes" id="UP000283341">
    <property type="component" value="Unassembled WGS sequence"/>
</dbReference>
<evidence type="ECO:0000313" key="4">
    <source>
        <dbReference type="Proteomes" id="UP000283341"/>
    </source>
</evidence>
<reference evidence="2 4" key="2">
    <citation type="submission" date="2018-08" db="EMBL/GenBank/DDBJ databases">
        <title>A genome reference for cultivated species of the human gut microbiota.</title>
        <authorList>
            <person name="Zou Y."/>
            <person name="Xue W."/>
            <person name="Luo G."/>
        </authorList>
    </citation>
    <scope>NUCLEOTIDE SEQUENCE [LARGE SCALE GENOMIC DNA]</scope>
    <source>
        <strain evidence="2 4">AF22-3AC</strain>
    </source>
</reference>
<dbReference type="AlphaFoldDB" id="A0A0P0GNN4"/>
<dbReference type="PATRIC" id="fig|246787.4.peg.2573"/>
<gene>
    <name evidence="1" type="ORF">BcellWH2_02499</name>
    <name evidence="2" type="ORF">DWX97_15545</name>
</gene>
<dbReference type="RefSeq" id="WP_052331995.1">
    <property type="nucleotide sequence ID" value="NZ_JBEJJY010000012.1"/>
</dbReference>
<dbReference type="NCBIfam" id="TIGR01200">
    <property type="entry name" value="GLPGLI"/>
    <property type="match status" value="1"/>
</dbReference>
<evidence type="ECO:0000313" key="1">
    <source>
        <dbReference type="EMBL" id="ALJ59738.1"/>
    </source>
</evidence>
<dbReference type="Pfam" id="PF09697">
    <property type="entry name" value="Porph_ging"/>
    <property type="match status" value="1"/>
</dbReference>
<protein>
    <submittedName>
        <fullName evidence="2">GLPGLI family protein</fullName>
    </submittedName>
</protein>
<dbReference type="EMBL" id="CP012801">
    <property type="protein sequence ID" value="ALJ59738.1"/>
    <property type="molecule type" value="Genomic_DNA"/>
</dbReference>
<evidence type="ECO:0000313" key="3">
    <source>
        <dbReference type="Proteomes" id="UP000061809"/>
    </source>
</evidence>
<name>A0A0P0GNN4_9BACE</name>
<reference evidence="1 3" key="1">
    <citation type="journal article" date="2015" name="Science">
        <title>Genetic determinants of in vivo fitness and diet responsiveness in multiple human gut Bacteroides.</title>
        <authorList>
            <person name="Wu M."/>
            <person name="McNulty N.P."/>
            <person name="Rodionov D.A."/>
            <person name="Khoroshkin M.S."/>
            <person name="Griffin N.W."/>
            <person name="Cheng J."/>
            <person name="Latreille P."/>
            <person name="Kerstetter R.A."/>
            <person name="Terrapon N."/>
            <person name="Henrissat B."/>
            <person name="Osterman A.L."/>
            <person name="Gordon J.I."/>
        </authorList>
    </citation>
    <scope>NUCLEOTIDE SEQUENCE [LARGE SCALE GENOMIC DNA]</scope>
    <source>
        <strain evidence="1 3">WH2</strain>
    </source>
</reference>
<dbReference type="Proteomes" id="UP000061809">
    <property type="component" value="Chromosome"/>
</dbReference>
<evidence type="ECO:0000313" key="2">
    <source>
        <dbReference type="EMBL" id="RGS35627.1"/>
    </source>
</evidence>